<name>A0A1M5MGE5_9ACTN</name>
<dbReference type="AlphaFoldDB" id="A0A1M5MGE5"/>
<evidence type="ECO:0000313" key="2">
    <source>
        <dbReference type="Proteomes" id="UP000184471"/>
    </source>
</evidence>
<dbReference type="STRING" id="1070870.SAMN05444351_3153"/>
<proteinExistence type="predicted"/>
<dbReference type="EMBL" id="FQVX01000003">
    <property type="protein sequence ID" value="SHG76222.1"/>
    <property type="molecule type" value="Genomic_DNA"/>
</dbReference>
<dbReference type="Proteomes" id="UP000184471">
    <property type="component" value="Unassembled WGS sequence"/>
</dbReference>
<accession>A0A1M5MGE5</accession>
<sequence length="233" mass="23811">MRTLLGLLALLAALLLVVGLVADPLAEGVAEDRVAAALRDGGGLAGTPEVDVTGWPFLTQAVSGTYDDVRISLTAEDLGQPAGTRADVVLQGVHVPLSDVLSGSVQQVPVDRVDGTATLSYALLSAQLGADTVLERAGDGLRVTRTVEVLGYTLPLTATGTVSLDGQDLVVDVADASAAGVDVPDFVVDRAVDLLDLRYPVVLPFGLQLTGVRPADDGVVVTAEATDAVFTTG</sequence>
<dbReference type="InterPro" id="IPR021373">
    <property type="entry name" value="DUF2993"/>
</dbReference>
<protein>
    <recommendedName>
        <fullName evidence="3">DUF2993 domain-containing protein</fullName>
    </recommendedName>
</protein>
<evidence type="ECO:0000313" key="1">
    <source>
        <dbReference type="EMBL" id="SHG76222.1"/>
    </source>
</evidence>
<organism evidence="1 2">
    <name type="scientific">Geodermatophilus nigrescens</name>
    <dbReference type="NCBI Taxonomy" id="1070870"/>
    <lineage>
        <taxon>Bacteria</taxon>
        <taxon>Bacillati</taxon>
        <taxon>Actinomycetota</taxon>
        <taxon>Actinomycetes</taxon>
        <taxon>Geodermatophilales</taxon>
        <taxon>Geodermatophilaceae</taxon>
        <taxon>Geodermatophilus</taxon>
    </lineage>
</organism>
<dbReference type="Pfam" id="PF11209">
    <property type="entry name" value="LmeA"/>
    <property type="match status" value="1"/>
</dbReference>
<gene>
    <name evidence="1" type="ORF">SAMN05444351_3153</name>
</gene>
<evidence type="ECO:0008006" key="3">
    <source>
        <dbReference type="Google" id="ProtNLM"/>
    </source>
</evidence>
<keyword evidence="2" id="KW-1185">Reference proteome</keyword>
<reference evidence="1 2" key="1">
    <citation type="submission" date="2016-11" db="EMBL/GenBank/DDBJ databases">
        <authorList>
            <person name="Jaros S."/>
            <person name="Januszkiewicz K."/>
            <person name="Wedrychowicz H."/>
        </authorList>
    </citation>
    <scope>NUCLEOTIDE SEQUENCE [LARGE SCALE GENOMIC DNA]</scope>
    <source>
        <strain evidence="1 2">DSM 45408</strain>
    </source>
</reference>
<dbReference type="RefSeq" id="WP_245794639.1">
    <property type="nucleotide sequence ID" value="NZ_FQVX01000003.1"/>
</dbReference>